<evidence type="ECO:0000256" key="1">
    <source>
        <dbReference type="ARBA" id="ARBA00022630"/>
    </source>
</evidence>
<reference evidence="5 6" key="1">
    <citation type="submission" date="2020-09" db="EMBL/GenBank/DDBJ databases">
        <authorList>
            <person name="Tanuku N.R.S."/>
        </authorList>
    </citation>
    <scope>NUCLEOTIDE SEQUENCE [LARGE SCALE GENOMIC DNA]</scope>
    <source>
        <strain evidence="5 6">AK62</strain>
    </source>
</reference>
<dbReference type="RefSeq" id="WP_209287364.1">
    <property type="nucleotide sequence ID" value="NZ_JACVEW010000011.1"/>
</dbReference>
<keyword evidence="6" id="KW-1185">Reference proteome</keyword>
<dbReference type="InterPro" id="IPR001094">
    <property type="entry name" value="Flavdoxin-like"/>
</dbReference>
<dbReference type="EMBL" id="JACVEW010000011">
    <property type="protein sequence ID" value="MBP0048744.1"/>
    <property type="molecule type" value="Genomic_DNA"/>
</dbReference>
<evidence type="ECO:0000313" key="6">
    <source>
        <dbReference type="Proteomes" id="UP000810171"/>
    </source>
</evidence>
<dbReference type="PROSITE" id="PS50902">
    <property type="entry name" value="FLAVODOXIN_LIKE"/>
    <property type="match status" value="1"/>
</dbReference>
<proteinExistence type="predicted"/>
<evidence type="ECO:0000256" key="3">
    <source>
        <dbReference type="ARBA" id="ARBA00022982"/>
    </source>
</evidence>
<sequence length="202" mass="22106">MKWASGVLWLLLGLLLLGIWQLDALSAERRGWASVALVAYALVLARSLRRQRASAPPASDRVDYRVVYATETGTARQLAQATCKRLRKSGFSAEPVALNQLGRVEPPDRALLLVVSTTGNGDPPKTAVGWEASVQLDRFAGRPFAVLALGDRSYPRFCAFGLEVAQRFQAAGGKPLFAPVQVSQADPRMIDLWFRQLQQESA</sequence>
<evidence type="ECO:0000256" key="2">
    <source>
        <dbReference type="ARBA" id="ARBA00022643"/>
    </source>
</evidence>
<dbReference type="SUPFAM" id="SSF52218">
    <property type="entry name" value="Flavoproteins"/>
    <property type="match status" value="1"/>
</dbReference>
<evidence type="ECO:0000259" key="4">
    <source>
        <dbReference type="PROSITE" id="PS50902"/>
    </source>
</evidence>
<keyword evidence="2" id="KW-0288">FMN</keyword>
<keyword evidence="3" id="KW-0249">Electron transport</keyword>
<evidence type="ECO:0000313" key="5">
    <source>
        <dbReference type="EMBL" id="MBP0048744.1"/>
    </source>
</evidence>
<dbReference type="PRINTS" id="PR00369">
    <property type="entry name" value="FLAVODOXIN"/>
</dbReference>
<dbReference type="Gene3D" id="3.40.50.360">
    <property type="match status" value="1"/>
</dbReference>
<gene>
    <name evidence="5" type="ORF">H9C73_08335</name>
</gene>
<keyword evidence="3" id="KW-0813">Transport</keyword>
<organism evidence="5 6">
    <name type="scientific">Marinobacterium alkalitolerans</name>
    <dbReference type="NCBI Taxonomy" id="1542925"/>
    <lineage>
        <taxon>Bacteria</taxon>
        <taxon>Pseudomonadati</taxon>
        <taxon>Pseudomonadota</taxon>
        <taxon>Gammaproteobacteria</taxon>
        <taxon>Oceanospirillales</taxon>
        <taxon>Oceanospirillaceae</taxon>
        <taxon>Marinobacterium</taxon>
    </lineage>
</organism>
<dbReference type="Proteomes" id="UP000810171">
    <property type="component" value="Unassembled WGS sequence"/>
</dbReference>
<name>A0ABS3ZAS0_9GAMM</name>
<feature type="domain" description="Flavodoxin-like" evidence="4">
    <location>
        <begin position="64"/>
        <end position="198"/>
    </location>
</feature>
<accession>A0ABS3ZAS0</accession>
<comment type="caution">
    <text evidence="5">The sequence shown here is derived from an EMBL/GenBank/DDBJ whole genome shotgun (WGS) entry which is preliminary data.</text>
</comment>
<dbReference type="InterPro" id="IPR029039">
    <property type="entry name" value="Flavoprotein-like_sf"/>
</dbReference>
<dbReference type="PANTHER" id="PTHR19384">
    <property type="entry name" value="NITRIC OXIDE SYNTHASE-RELATED"/>
    <property type="match status" value="1"/>
</dbReference>
<protein>
    <submittedName>
        <fullName evidence="5">Flavodoxin-like domain-containing protein</fullName>
    </submittedName>
</protein>
<dbReference type="InterPro" id="IPR008254">
    <property type="entry name" value="Flavodoxin/NO_synth"/>
</dbReference>
<keyword evidence="1" id="KW-0285">Flavoprotein</keyword>
<dbReference type="Pfam" id="PF00258">
    <property type="entry name" value="Flavodoxin_1"/>
    <property type="match status" value="1"/>
</dbReference>
<dbReference type="PANTHER" id="PTHR19384:SF84">
    <property type="entry name" value="METHIONINE SYNTHASE REDUCTASE"/>
    <property type="match status" value="1"/>
</dbReference>